<dbReference type="InterPro" id="IPR039424">
    <property type="entry name" value="SBP_5"/>
</dbReference>
<dbReference type="GO" id="GO:1904680">
    <property type="term" value="F:peptide transmembrane transporter activity"/>
    <property type="evidence" value="ECO:0007669"/>
    <property type="project" value="TreeGrafter"/>
</dbReference>
<organism evidence="5 6">
    <name type="scientific">Achromobacter anxifer</name>
    <dbReference type="NCBI Taxonomy" id="1287737"/>
    <lineage>
        <taxon>Bacteria</taxon>
        <taxon>Pseudomonadati</taxon>
        <taxon>Pseudomonadota</taxon>
        <taxon>Betaproteobacteria</taxon>
        <taxon>Burkholderiales</taxon>
        <taxon>Alcaligenaceae</taxon>
        <taxon>Achromobacter</taxon>
    </lineage>
</organism>
<dbReference type="CDD" id="cd08517">
    <property type="entry name" value="PBP2_NikA_DppA_OppA_like_13"/>
    <property type="match status" value="1"/>
</dbReference>
<evidence type="ECO:0000259" key="4">
    <source>
        <dbReference type="Pfam" id="PF00496"/>
    </source>
</evidence>
<evidence type="ECO:0000313" key="6">
    <source>
        <dbReference type="Proteomes" id="UP000494117"/>
    </source>
</evidence>
<feature type="chain" id="PRO_5028897163" evidence="3">
    <location>
        <begin position="26"/>
        <end position="531"/>
    </location>
</feature>
<dbReference type="Gene3D" id="3.10.105.10">
    <property type="entry name" value="Dipeptide-binding Protein, Domain 3"/>
    <property type="match status" value="1"/>
</dbReference>
<dbReference type="PANTHER" id="PTHR30290:SF38">
    <property type="entry name" value="D,D-DIPEPTIDE-BINDING PERIPLASMIC PROTEIN DDPA-RELATED"/>
    <property type="match status" value="1"/>
</dbReference>
<dbReference type="InterPro" id="IPR030678">
    <property type="entry name" value="Peptide/Ni-bd"/>
</dbReference>
<feature type="signal peptide" evidence="3">
    <location>
        <begin position="1"/>
        <end position="25"/>
    </location>
</feature>
<evidence type="ECO:0000256" key="2">
    <source>
        <dbReference type="ARBA" id="ARBA00022729"/>
    </source>
</evidence>
<dbReference type="Gene3D" id="3.40.190.10">
    <property type="entry name" value="Periplasmic binding protein-like II"/>
    <property type="match status" value="1"/>
</dbReference>
<dbReference type="EMBL" id="CADILG010000039">
    <property type="protein sequence ID" value="CAB3905540.1"/>
    <property type="molecule type" value="Genomic_DNA"/>
</dbReference>
<gene>
    <name evidence="5" type="primary">appA_1</name>
    <name evidence="5" type="ORF">LMG26858_04461</name>
</gene>
<reference evidence="5 6" key="1">
    <citation type="submission" date="2020-04" db="EMBL/GenBank/DDBJ databases">
        <authorList>
            <person name="De Canck E."/>
        </authorList>
    </citation>
    <scope>NUCLEOTIDE SEQUENCE [LARGE SCALE GENOMIC DNA]</scope>
    <source>
        <strain evidence="5 6">LMG 26858</strain>
    </source>
</reference>
<keyword evidence="6" id="KW-1185">Reference proteome</keyword>
<dbReference type="InterPro" id="IPR000914">
    <property type="entry name" value="SBP_5_dom"/>
</dbReference>
<evidence type="ECO:0000256" key="3">
    <source>
        <dbReference type="SAM" id="SignalP"/>
    </source>
</evidence>
<sequence length="531" mass="58914">MKQLPPKMKSILGQLALGAALMASAASGVHAQTRGGTLNVILNPEPPTLIYGLNQQTPTQIAAGKIYEGLLTYDFDLTAKPSLAKSWEISPDGLVYTFHLQQGVTWHDGKPFTSEDVRFSLQDYLPQTHPRARGNLSHVASIETPDANTVKITLKEPYAPFLNAFEVSSAPIMPAHLYKGTDFRNNPANQTPIGTGPFKFKEWKRGQYVQLVRNEAYWQAGLPYLDNVYFQVIPDSASRLLALENGSVQVASFGDIDFAFLPQIKANPALEVTTKGYEFAGPLSWIELNHRVKPLDDKRFRQAIQYAIDRDFIAKRIFFGAAKPATGPISSVTSFYDPNIPQYKYDPKKAIALLDEMGLKPDANGKRVSLRLLGLPYGDTWNKVSEYVKNSLAKVGIDVVLESTDAGNWARRYANWDFDMTVTYLYQYSDPALGVDRSYRSDNIRQGVYGTNISGYTNPELDKVFSAASLETDKQKRQQLYTQAATTLAEDAPSAWLVELSFPTITSKSVKNVTTSAIGVAETFATTYIQK</sequence>
<dbReference type="AlphaFoldDB" id="A0A6S7EBN9"/>
<keyword evidence="2 3" id="KW-0732">Signal</keyword>
<feature type="domain" description="Solute-binding protein family 5" evidence="4">
    <location>
        <begin position="79"/>
        <end position="442"/>
    </location>
</feature>
<protein>
    <submittedName>
        <fullName evidence="5">Oligopeptide-binding protein AppA</fullName>
    </submittedName>
</protein>
<dbReference type="GO" id="GO:0015833">
    <property type="term" value="P:peptide transport"/>
    <property type="evidence" value="ECO:0007669"/>
    <property type="project" value="TreeGrafter"/>
</dbReference>
<dbReference type="PIRSF" id="PIRSF002741">
    <property type="entry name" value="MppA"/>
    <property type="match status" value="1"/>
</dbReference>
<dbReference type="Proteomes" id="UP000494117">
    <property type="component" value="Unassembled WGS sequence"/>
</dbReference>
<dbReference type="PANTHER" id="PTHR30290">
    <property type="entry name" value="PERIPLASMIC BINDING COMPONENT OF ABC TRANSPORTER"/>
    <property type="match status" value="1"/>
</dbReference>
<dbReference type="GO" id="GO:0043190">
    <property type="term" value="C:ATP-binding cassette (ABC) transporter complex"/>
    <property type="evidence" value="ECO:0007669"/>
    <property type="project" value="InterPro"/>
</dbReference>
<dbReference type="Pfam" id="PF00496">
    <property type="entry name" value="SBP_bac_5"/>
    <property type="match status" value="1"/>
</dbReference>
<name>A0A6S7EBN9_9BURK</name>
<evidence type="ECO:0000313" key="5">
    <source>
        <dbReference type="EMBL" id="CAB3905540.1"/>
    </source>
</evidence>
<comment type="similarity">
    <text evidence="1">Belongs to the bacterial solute-binding protein 5 family.</text>
</comment>
<dbReference type="RefSeq" id="WP_175209150.1">
    <property type="nucleotide sequence ID" value="NZ_CADILG010000039.1"/>
</dbReference>
<evidence type="ECO:0000256" key="1">
    <source>
        <dbReference type="ARBA" id="ARBA00005695"/>
    </source>
</evidence>
<dbReference type="GO" id="GO:0030288">
    <property type="term" value="C:outer membrane-bounded periplasmic space"/>
    <property type="evidence" value="ECO:0007669"/>
    <property type="project" value="UniProtKB-ARBA"/>
</dbReference>
<accession>A0A6S7EBN9</accession>
<dbReference type="SUPFAM" id="SSF53850">
    <property type="entry name" value="Periplasmic binding protein-like II"/>
    <property type="match status" value="1"/>
</dbReference>
<proteinExistence type="inferred from homology"/>